<sequence length="532" mass="59786">DISRQREDISRQREEISRQREDISRQREDTHRHREERHMTPPSQHPSSGNMQSHRQDSRGSTPSPVPGRHYTSQGQAYVPNSVYTTRTSYRSQMYPTFSQRSQSNSSNMSEYDNIRSPSQEHGPGHVYHINTARTGRYDSADELKTPTPMTPDPYGSGVDVFSESEVSSRDKRRHQQRTASLDRAYRRSNESSSSVSDVDRYGSLDRRGDIVMLSELTPSRFGCKRDSHAEPGDEPSQSQLSPITRHFSDSSDYSDPRTPTNIPQDDRPRSPRYMGPLPGQISSGYYPSGPNWYDNRGPHVSSSRDSSESGDYSYKPRFIADTPTPPMVKHLPAYSYDSKESSNIPAAPPRGTSSQHHSIAVKNYGLETSKPFEMADVYKYSEKFRRQRSNDQYDSEGGSSPNLSRHMPPSPQVARGRRSRSPSPYRQSPHQETPGSPYQVRRPIPADNYGSSSRPQYSTPQSVHSPHGNSAYNSPQNPQSTYSTPQGTQGSHQGAYQHPQSKDSGKSNGPYNNRSVVNGSSYSGNYQSGVF</sequence>
<evidence type="ECO:0000313" key="2">
    <source>
        <dbReference type="EMBL" id="CAH1784311.1"/>
    </source>
</evidence>
<accession>A0A8S4NRT3</accession>
<feature type="compositionally biased region" description="Polar residues" evidence="1">
    <location>
        <begin position="251"/>
        <end position="264"/>
    </location>
</feature>
<feature type="compositionally biased region" description="Polar residues" evidence="1">
    <location>
        <begin position="41"/>
        <end position="63"/>
    </location>
</feature>
<dbReference type="Proteomes" id="UP000749559">
    <property type="component" value="Unassembled WGS sequence"/>
</dbReference>
<evidence type="ECO:0000256" key="1">
    <source>
        <dbReference type="SAM" id="MobiDB-lite"/>
    </source>
</evidence>
<protein>
    <submittedName>
        <fullName evidence="2">Uncharacterized protein</fullName>
    </submittedName>
</protein>
<evidence type="ECO:0000313" key="3">
    <source>
        <dbReference type="Proteomes" id="UP000749559"/>
    </source>
</evidence>
<feature type="compositionally biased region" description="Polar residues" evidence="1">
    <location>
        <begin position="450"/>
        <end position="495"/>
    </location>
</feature>
<feature type="compositionally biased region" description="Low complexity" evidence="1">
    <location>
        <begin position="99"/>
        <end position="110"/>
    </location>
</feature>
<dbReference type="EMBL" id="CAIIXF020000005">
    <property type="protein sequence ID" value="CAH1784311.1"/>
    <property type="molecule type" value="Genomic_DNA"/>
</dbReference>
<feature type="non-terminal residue" evidence="2">
    <location>
        <position position="1"/>
    </location>
</feature>
<feature type="compositionally biased region" description="Basic and acidic residues" evidence="1">
    <location>
        <begin position="198"/>
        <end position="210"/>
    </location>
</feature>
<comment type="caution">
    <text evidence="2">The sequence shown here is derived from an EMBL/GenBank/DDBJ whole genome shotgun (WGS) entry which is preliminary data.</text>
</comment>
<feature type="compositionally biased region" description="Basic and acidic residues" evidence="1">
    <location>
        <begin position="1"/>
        <end position="39"/>
    </location>
</feature>
<feature type="compositionally biased region" description="Basic and acidic residues" evidence="1">
    <location>
        <begin position="136"/>
        <end position="145"/>
    </location>
</feature>
<dbReference type="OrthoDB" id="10063592at2759"/>
<proteinExistence type="predicted"/>
<dbReference type="AlphaFoldDB" id="A0A8S4NRT3"/>
<organism evidence="2 3">
    <name type="scientific">Owenia fusiformis</name>
    <name type="common">Polychaete worm</name>
    <dbReference type="NCBI Taxonomy" id="6347"/>
    <lineage>
        <taxon>Eukaryota</taxon>
        <taxon>Metazoa</taxon>
        <taxon>Spiralia</taxon>
        <taxon>Lophotrochozoa</taxon>
        <taxon>Annelida</taxon>
        <taxon>Polychaeta</taxon>
        <taxon>Sedentaria</taxon>
        <taxon>Canalipalpata</taxon>
        <taxon>Sabellida</taxon>
        <taxon>Oweniida</taxon>
        <taxon>Oweniidae</taxon>
        <taxon>Owenia</taxon>
    </lineage>
</organism>
<name>A0A8S4NRT3_OWEFU</name>
<feature type="compositionally biased region" description="Polar residues" evidence="1">
    <location>
        <begin position="507"/>
        <end position="518"/>
    </location>
</feature>
<reference evidence="2" key="1">
    <citation type="submission" date="2022-03" db="EMBL/GenBank/DDBJ databases">
        <authorList>
            <person name="Martin C."/>
        </authorList>
    </citation>
    <scope>NUCLEOTIDE SEQUENCE</scope>
</reference>
<feature type="region of interest" description="Disordered" evidence="1">
    <location>
        <begin position="384"/>
        <end position="532"/>
    </location>
</feature>
<gene>
    <name evidence="2" type="ORF">OFUS_LOCUS10531</name>
</gene>
<feature type="compositionally biased region" description="Low complexity" evidence="1">
    <location>
        <begin position="519"/>
        <end position="532"/>
    </location>
</feature>
<keyword evidence="3" id="KW-1185">Reference proteome</keyword>
<feature type="compositionally biased region" description="Low complexity" evidence="1">
    <location>
        <begin position="302"/>
        <end position="314"/>
    </location>
</feature>
<feature type="compositionally biased region" description="Polar residues" evidence="1">
    <location>
        <begin position="82"/>
        <end position="98"/>
    </location>
</feature>
<feature type="region of interest" description="Disordered" evidence="1">
    <location>
        <begin position="1"/>
        <end position="367"/>
    </location>
</feature>